<evidence type="ECO:0000313" key="1">
    <source>
        <dbReference type="EMBL" id="KAI0057896.1"/>
    </source>
</evidence>
<name>A0ACB8SPR6_9AGAM</name>
<organism evidence="1 2">
    <name type="scientific">Artomyces pyxidatus</name>
    <dbReference type="NCBI Taxonomy" id="48021"/>
    <lineage>
        <taxon>Eukaryota</taxon>
        <taxon>Fungi</taxon>
        <taxon>Dikarya</taxon>
        <taxon>Basidiomycota</taxon>
        <taxon>Agaricomycotina</taxon>
        <taxon>Agaricomycetes</taxon>
        <taxon>Russulales</taxon>
        <taxon>Auriscalpiaceae</taxon>
        <taxon>Artomyces</taxon>
    </lineage>
</organism>
<evidence type="ECO:0000313" key="2">
    <source>
        <dbReference type="Proteomes" id="UP000814140"/>
    </source>
</evidence>
<accession>A0ACB8SPR6</accession>
<proteinExistence type="predicted"/>
<gene>
    <name evidence="1" type="ORF">BV25DRAFT_1919764</name>
</gene>
<dbReference type="Proteomes" id="UP000814140">
    <property type="component" value="Unassembled WGS sequence"/>
</dbReference>
<reference evidence="1" key="1">
    <citation type="submission" date="2021-03" db="EMBL/GenBank/DDBJ databases">
        <authorList>
            <consortium name="DOE Joint Genome Institute"/>
            <person name="Ahrendt S."/>
            <person name="Looney B.P."/>
            <person name="Miyauchi S."/>
            <person name="Morin E."/>
            <person name="Drula E."/>
            <person name="Courty P.E."/>
            <person name="Chicoki N."/>
            <person name="Fauchery L."/>
            <person name="Kohler A."/>
            <person name="Kuo A."/>
            <person name="Labutti K."/>
            <person name="Pangilinan J."/>
            <person name="Lipzen A."/>
            <person name="Riley R."/>
            <person name="Andreopoulos W."/>
            <person name="He G."/>
            <person name="Johnson J."/>
            <person name="Barry K.W."/>
            <person name="Grigoriev I.V."/>
            <person name="Nagy L."/>
            <person name="Hibbett D."/>
            <person name="Henrissat B."/>
            <person name="Matheny P.B."/>
            <person name="Labbe J."/>
            <person name="Martin F."/>
        </authorList>
    </citation>
    <scope>NUCLEOTIDE SEQUENCE</scope>
    <source>
        <strain evidence="1">HHB10654</strain>
    </source>
</reference>
<comment type="caution">
    <text evidence="1">The sequence shown here is derived from an EMBL/GenBank/DDBJ whole genome shotgun (WGS) entry which is preliminary data.</text>
</comment>
<dbReference type="EMBL" id="MU277241">
    <property type="protein sequence ID" value="KAI0057896.1"/>
    <property type="molecule type" value="Genomic_DNA"/>
</dbReference>
<reference evidence="1" key="2">
    <citation type="journal article" date="2022" name="New Phytol.">
        <title>Evolutionary transition to the ectomycorrhizal habit in the genomes of a hyperdiverse lineage of mushroom-forming fungi.</title>
        <authorList>
            <person name="Looney B."/>
            <person name="Miyauchi S."/>
            <person name="Morin E."/>
            <person name="Drula E."/>
            <person name="Courty P.E."/>
            <person name="Kohler A."/>
            <person name="Kuo A."/>
            <person name="LaButti K."/>
            <person name="Pangilinan J."/>
            <person name="Lipzen A."/>
            <person name="Riley R."/>
            <person name="Andreopoulos W."/>
            <person name="He G."/>
            <person name="Johnson J."/>
            <person name="Nolan M."/>
            <person name="Tritt A."/>
            <person name="Barry K.W."/>
            <person name="Grigoriev I.V."/>
            <person name="Nagy L.G."/>
            <person name="Hibbett D."/>
            <person name="Henrissat B."/>
            <person name="Matheny P.B."/>
            <person name="Labbe J."/>
            <person name="Martin F.M."/>
        </authorList>
    </citation>
    <scope>NUCLEOTIDE SEQUENCE</scope>
    <source>
        <strain evidence="1">HHB10654</strain>
    </source>
</reference>
<sequence length="86" mass="9464">MPPRNIKSSKQKASAADVDIDSFFASQQSTGSDDANMVAIIAQQMQASMEKKNKARDVKFVQAAKNELKKLMAARCLELKDFVDAL</sequence>
<keyword evidence="2" id="KW-1185">Reference proteome</keyword>
<protein>
    <submittedName>
        <fullName evidence="1">Uncharacterized protein</fullName>
    </submittedName>
</protein>